<reference evidence="1" key="1">
    <citation type="journal article" date="2015" name="Nature">
        <title>Complex archaea that bridge the gap between prokaryotes and eukaryotes.</title>
        <authorList>
            <person name="Spang A."/>
            <person name="Saw J.H."/>
            <person name="Jorgensen S.L."/>
            <person name="Zaremba-Niedzwiedzka K."/>
            <person name="Martijn J."/>
            <person name="Lind A.E."/>
            <person name="van Eijk R."/>
            <person name="Schleper C."/>
            <person name="Guy L."/>
            <person name="Ettema T.J."/>
        </authorList>
    </citation>
    <scope>NUCLEOTIDE SEQUENCE</scope>
</reference>
<name>A0A0F9L7B9_9ZZZZ</name>
<organism evidence="1">
    <name type="scientific">marine sediment metagenome</name>
    <dbReference type="NCBI Taxonomy" id="412755"/>
    <lineage>
        <taxon>unclassified sequences</taxon>
        <taxon>metagenomes</taxon>
        <taxon>ecological metagenomes</taxon>
    </lineage>
</organism>
<protein>
    <submittedName>
        <fullName evidence="1">Uncharacterized protein</fullName>
    </submittedName>
</protein>
<sequence>MEELLSALAEKGVDASGNAQVILAANTGVDIGDVDLLSFPGAQLDTDDDIVAGAQTTLH</sequence>
<proteinExistence type="predicted"/>
<gene>
    <name evidence="1" type="ORF">LCGC14_1249570</name>
</gene>
<accession>A0A0F9L7B9</accession>
<evidence type="ECO:0000313" key="1">
    <source>
        <dbReference type="EMBL" id="KKM89338.1"/>
    </source>
</evidence>
<dbReference type="EMBL" id="LAZR01006830">
    <property type="protein sequence ID" value="KKM89338.1"/>
    <property type="molecule type" value="Genomic_DNA"/>
</dbReference>
<comment type="caution">
    <text evidence="1">The sequence shown here is derived from an EMBL/GenBank/DDBJ whole genome shotgun (WGS) entry which is preliminary data.</text>
</comment>
<dbReference type="AlphaFoldDB" id="A0A0F9L7B9"/>